<sequence length="191" mass="19698">MPTSVAAVVLALVLGVTGCSGGDDDEPDGDGKGDGSSTSTGIPSRVEVGEVAGKLGRKPARGVARDVAAVVDRWIDAAYVGGDYPRSDFSGAFSGFTGDAARLATRQAGLMSNKAVGGKVDGVTATRRVVSVDVLAPQGRPAGATAHVNLVMEITGDVERTEQVQGRLMLVRAKKGWRIFGFDIARGEVRK</sequence>
<evidence type="ECO:0008006" key="5">
    <source>
        <dbReference type="Google" id="ProtNLM"/>
    </source>
</evidence>
<evidence type="ECO:0000313" key="3">
    <source>
        <dbReference type="EMBL" id="KAA1428837.1"/>
    </source>
</evidence>
<dbReference type="RefSeq" id="WP_149748460.1">
    <property type="nucleotide sequence ID" value="NZ_VUJW01000001.1"/>
</dbReference>
<dbReference type="EMBL" id="VUJW01000001">
    <property type="protein sequence ID" value="KAA1428837.1"/>
    <property type="molecule type" value="Genomic_DNA"/>
</dbReference>
<feature type="signal peptide" evidence="2">
    <location>
        <begin position="1"/>
        <end position="21"/>
    </location>
</feature>
<evidence type="ECO:0000256" key="1">
    <source>
        <dbReference type="SAM" id="MobiDB-lite"/>
    </source>
</evidence>
<keyword evidence="2" id="KW-0732">Signal</keyword>
<reference evidence="3 4" key="1">
    <citation type="submission" date="2019-09" db="EMBL/GenBank/DDBJ databases">
        <title>Nocardioides panacisoli sp. nov., isolated from the soil of a ginseng field.</title>
        <authorList>
            <person name="Cho C."/>
        </authorList>
    </citation>
    <scope>NUCLEOTIDE SEQUENCE [LARGE SCALE GENOMIC DNA]</scope>
    <source>
        <strain evidence="3 4">BN140041</strain>
    </source>
</reference>
<feature type="region of interest" description="Disordered" evidence="1">
    <location>
        <begin position="20"/>
        <end position="44"/>
    </location>
</feature>
<gene>
    <name evidence="3" type="ORF">F0U47_01045</name>
</gene>
<protein>
    <recommendedName>
        <fullName evidence="5">Nuclear transport factor 2 family protein</fullName>
    </recommendedName>
</protein>
<evidence type="ECO:0000313" key="4">
    <source>
        <dbReference type="Proteomes" id="UP000324351"/>
    </source>
</evidence>
<comment type="caution">
    <text evidence="3">The sequence shown here is derived from an EMBL/GenBank/DDBJ whole genome shotgun (WGS) entry which is preliminary data.</text>
</comment>
<dbReference type="Proteomes" id="UP000324351">
    <property type="component" value="Unassembled WGS sequence"/>
</dbReference>
<dbReference type="AlphaFoldDB" id="A0A5B1MA85"/>
<feature type="chain" id="PRO_5039160799" description="Nuclear transport factor 2 family protein" evidence="2">
    <location>
        <begin position="22"/>
        <end position="191"/>
    </location>
</feature>
<reference evidence="3 4" key="2">
    <citation type="submission" date="2019-09" db="EMBL/GenBank/DDBJ databases">
        <authorList>
            <person name="Jin C."/>
        </authorList>
    </citation>
    <scope>NUCLEOTIDE SEQUENCE [LARGE SCALE GENOMIC DNA]</scope>
    <source>
        <strain evidence="3 4">BN140041</strain>
    </source>
</reference>
<accession>A0A5B1MA85</accession>
<evidence type="ECO:0000256" key="2">
    <source>
        <dbReference type="SAM" id="SignalP"/>
    </source>
</evidence>
<organism evidence="3 4">
    <name type="scientific">Nocardioides antri</name>
    <dbReference type="NCBI Taxonomy" id="2607659"/>
    <lineage>
        <taxon>Bacteria</taxon>
        <taxon>Bacillati</taxon>
        <taxon>Actinomycetota</taxon>
        <taxon>Actinomycetes</taxon>
        <taxon>Propionibacteriales</taxon>
        <taxon>Nocardioidaceae</taxon>
        <taxon>Nocardioides</taxon>
    </lineage>
</organism>
<name>A0A5B1MA85_9ACTN</name>
<proteinExistence type="predicted"/>
<keyword evidence="4" id="KW-1185">Reference proteome</keyword>